<dbReference type="InterPro" id="IPR032839">
    <property type="entry name" value="RAB3GAP_N"/>
</dbReference>
<proteinExistence type="predicted"/>
<evidence type="ECO:0000313" key="3">
    <source>
        <dbReference type="EMBL" id="SBS88538.1"/>
    </source>
</evidence>
<dbReference type="VEuPathDB" id="PlasmoDB:PocGH01_08024600"/>
<dbReference type="EMBL" id="FLQV01000292">
    <property type="protein sequence ID" value="SBS88538.1"/>
    <property type="molecule type" value="Genomic_DNA"/>
</dbReference>
<sequence length="585" mass="67233">MKETYVEKNIYGDDAEDGENGSDMHYKRDGKKTKRATEMVELEEVFTLEILIKILSKIFMKGNYCITKDDINTKNCKVFIYESKFDLPNLKQVDEEFINMLFYFQNKNYLFFLIYCLNKKNIVYLNFFNPLLNEKESIESLNLFFMNNFFPHIILGLNNGKIFLYNHEGILCMQNKFIDNKIKNITIEHQRDYILFVHENNTIVNSNIHLIKRALDKNAKTIPFDYVFSINKNMSINHIILRYDNTPDVLKKDIYSVYNKDDLMRYINDNLHTNMFHNIHNGNINYIVTSKNITLSVLHLVKQNSHNDFLSKKESFSTSEKLSSKINNFIKNIFTKRNDSSAALGAASSAASSAASGAASGAGSSSASPTSSSASLATLGTASASPAGAIYSLEGITPSMISPNSSSGSMDIHNTSIVYSFNDPKRQIIDICICPWNNNLILALDNLGRICLFNISTLTILYMWKSYRSAFMSFIQKKKARCYNDNNSESDKCCNGNNQGKHSTIVTASQFDKGIFFYLKTRNLIEIWDIKTLHKIFCVRTYEDPAIFKIFFMDHDVPNKIYFFNTDHHVFLMNPNFELFHIKWV</sequence>
<feature type="domain" description="Rab3-GAP regulatory subunit N-terminal" evidence="2">
    <location>
        <begin position="411"/>
        <end position="538"/>
    </location>
</feature>
<name>A0A1A8W982_PLAOA</name>
<dbReference type="PANTHER" id="PTHR12472:SF0">
    <property type="entry name" value="RAB3 GTPASE-ACTIVATING PROTEIN NON-CATALYTIC SUBUNIT"/>
    <property type="match status" value="1"/>
</dbReference>
<dbReference type="InterPro" id="IPR026059">
    <property type="entry name" value="Rab3GAP2"/>
</dbReference>
<dbReference type="Proteomes" id="UP000078546">
    <property type="component" value="Unassembled WGS sequence"/>
</dbReference>
<protein>
    <recommendedName>
        <fullName evidence="2">Rab3-GAP regulatory subunit N-terminal domain-containing protein</fullName>
    </recommendedName>
</protein>
<organism evidence="3 4">
    <name type="scientific">Plasmodium ovale curtisi</name>
    <dbReference type="NCBI Taxonomy" id="864141"/>
    <lineage>
        <taxon>Eukaryota</taxon>
        <taxon>Sar</taxon>
        <taxon>Alveolata</taxon>
        <taxon>Apicomplexa</taxon>
        <taxon>Aconoidasida</taxon>
        <taxon>Haemosporida</taxon>
        <taxon>Plasmodiidae</taxon>
        <taxon>Plasmodium</taxon>
        <taxon>Plasmodium (Plasmodium)</taxon>
    </lineage>
</organism>
<evidence type="ECO:0000256" key="1">
    <source>
        <dbReference type="SAM" id="MobiDB-lite"/>
    </source>
</evidence>
<dbReference type="Pfam" id="PF14655">
    <property type="entry name" value="RAB3GAP2_N"/>
    <property type="match status" value="1"/>
</dbReference>
<evidence type="ECO:0000259" key="2">
    <source>
        <dbReference type="Pfam" id="PF14655"/>
    </source>
</evidence>
<dbReference type="InterPro" id="IPR036322">
    <property type="entry name" value="WD40_repeat_dom_sf"/>
</dbReference>
<dbReference type="AlphaFoldDB" id="A0A1A8W982"/>
<dbReference type="SUPFAM" id="SSF50978">
    <property type="entry name" value="WD40 repeat-like"/>
    <property type="match status" value="1"/>
</dbReference>
<dbReference type="PANTHER" id="PTHR12472">
    <property type="entry name" value="RAB3-GAP REGULATORY DOMAIN"/>
    <property type="match status" value="1"/>
</dbReference>
<accession>A0A1A8W982</accession>
<reference evidence="4" key="1">
    <citation type="submission" date="2016-05" db="EMBL/GenBank/DDBJ databases">
        <authorList>
            <person name="Naeem Raeece"/>
        </authorList>
    </citation>
    <scope>NUCLEOTIDE SEQUENCE [LARGE SCALE GENOMIC DNA]</scope>
</reference>
<gene>
    <name evidence="3" type="ORF">POVCU1_015810</name>
</gene>
<feature type="region of interest" description="Disordered" evidence="1">
    <location>
        <begin position="1"/>
        <end position="29"/>
    </location>
</feature>
<evidence type="ECO:0000313" key="4">
    <source>
        <dbReference type="Proteomes" id="UP000078546"/>
    </source>
</evidence>